<feature type="modified residue" description="4-aspartylphosphate" evidence="5">
    <location>
        <position position="496"/>
    </location>
</feature>
<comment type="caution">
    <text evidence="8">The sequence shown here is derived from an EMBL/GenBank/DDBJ whole genome shotgun (WGS) entry which is preliminary data.</text>
</comment>
<dbReference type="PROSITE" id="PS50110">
    <property type="entry name" value="RESPONSE_REGULATORY"/>
    <property type="match status" value="1"/>
</dbReference>
<proteinExistence type="predicted"/>
<keyword evidence="9" id="KW-1185">Reference proteome</keyword>
<protein>
    <recommendedName>
        <fullName evidence="2">histidine kinase</fullName>
        <ecNumber evidence="2">2.7.13.3</ecNumber>
    </recommendedName>
</protein>
<evidence type="ECO:0000256" key="1">
    <source>
        <dbReference type="ARBA" id="ARBA00000085"/>
    </source>
</evidence>
<feature type="domain" description="Response regulatory" evidence="7">
    <location>
        <begin position="447"/>
        <end position="561"/>
    </location>
</feature>
<dbReference type="SMART" id="SM00388">
    <property type="entry name" value="HisKA"/>
    <property type="match status" value="1"/>
</dbReference>
<dbReference type="SUPFAM" id="SSF55874">
    <property type="entry name" value="ATPase domain of HSP90 chaperone/DNA topoisomerase II/histidine kinase"/>
    <property type="match status" value="1"/>
</dbReference>
<dbReference type="InterPro" id="IPR005467">
    <property type="entry name" value="His_kinase_dom"/>
</dbReference>
<evidence type="ECO:0000259" key="6">
    <source>
        <dbReference type="PROSITE" id="PS50109"/>
    </source>
</evidence>
<dbReference type="Gene3D" id="3.30.565.10">
    <property type="entry name" value="Histidine kinase-like ATPase, C-terminal domain"/>
    <property type="match status" value="1"/>
</dbReference>
<evidence type="ECO:0000313" key="8">
    <source>
        <dbReference type="EMBL" id="GAA4880088.1"/>
    </source>
</evidence>
<dbReference type="EC" id="2.7.13.3" evidence="2"/>
<sequence length="565" mass="63554">MSINWQRRCERERSARLAAEALLEERSEQLYEANLELQRLNQEQSHQLADQGSELARRRNYEGMLNRIYTLLLEKSFTATRQAISSVIESIEQIQPGWRVLICWRGQWSGNSALAVTPTWRQVELTRLDSQQPELVAHGARSGLWCAALEQKLAILVTSEQRVPWDEVEYWFFRTLMASLKSYFVNVQAYHKMAEAERETHRLAQMRYRFLASVTHELRTPLNGMLAGAELLAESALSPEQMELLDIVSDSGNSLLALINDVLDYAKIEDGEFAMSPVPTLVQPLLDEIYNIVLPAAQERGNALEFTWQSEPVDCLRLDPLRTKQILLNLLSNAIKFTQEGAVSLTMEWEPRLSQLKLVVSDQGVGMTRELVKRIFEPFAQASGAEHRGTGLGLAICNHLCAAMDADIEVLSEPGLGTEFHLAIPTERAHLPKISLPAEQRRGHGAHLLLVEDTRANQVVAKLVLEKAGFTVELAGNGAEAVRCVEEQAFSLILMDCRMPVMDGFECTEQLRQMGYSGPILALTATTTEEDLRHCRDVGMDDVLVKPFQKRALLAKIDQWLVDPG</sequence>
<evidence type="ECO:0000256" key="2">
    <source>
        <dbReference type="ARBA" id="ARBA00012438"/>
    </source>
</evidence>
<dbReference type="PANTHER" id="PTHR45339">
    <property type="entry name" value="HYBRID SIGNAL TRANSDUCTION HISTIDINE KINASE J"/>
    <property type="match status" value="1"/>
</dbReference>
<dbReference type="SUPFAM" id="SSF52172">
    <property type="entry name" value="CheY-like"/>
    <property type="match status" value="1"/>
</dbReference>
<gene>
    <name evidence="8" type="ORF">GCM10023333_12760</name>
</gene>
<dbReference type="InterPro" id="IPR011006">
    <property type="entry name" value="CheY-like_superfamily"/>
</dbReference>
<dbReference type="Gene3D" id="3.40.50.2300">
    <property type="match status" value="1"/>
</dbReference>
<evidence type="ECO:0000256" key="3">
    <source>
        <dbReference type="ARBA" id="ARBA00022553"/>
    </source>
</evidence>
<dbReference type="SMART" id="SM00448">
    <property type="entry name" value="REC"/>
    <property type="match status" value="1"/>
</dbReference>
<dbReference type="PRINTS" id="PR00344">
    <property type="entry name" value="BCTRLSENSOR"/>
</dbReference>
<dbReference type="InterPro" id="IPR003594">
    <property type="entry name" value="HATPase_dom"/>
</dbReference>
<dbReference type="SUPFAM" id="SSF47384">
    <property type="entry name" value="Homodimeric domain of signal transducing histidine kinase"/>
    <property type="match status" value="1"/>
</dbReference>
<dbReference type="Gene3D" id="1.10.287.130">
    <property type="match status" value="1"/>
</dbReference>
<evidence type="ECO:0000256" key="4">
    <source>
        <dbReference type="ARBA" id="ARBA00023012"/>
    </source>
</evidence>
<dbReference type="Pfam" id="PF02518">
    <property type="entry name" value="HATPase_c"/>
    <property type="match status" value="1"/>
</dbReference>
<comment type="catalytic activity">
    <reaction evidence="1">
        <text>ATP + protein L-histidine = ADP + protein N-phospho-L-histidine.</text>
        <dbReference type="EC" id="2.7.13.3"/>
    </reaction>
</comment>
<evidence type="ECO:0000259" key="7">
    <source>
        <dbReference type="PROSITE" id="PS50110"/>
    </source>
</evidence>
<dbReference type="InterPro" id="IPR036890">
    <property type="entry name" value="HATPase_C_sf"/>
</dbReference>
<organism evidence="8 9">
    <name type="scientific">Ferrimonas pelagia</name>
    <dbReference type="NCBI Taxonomy" id="1177826"/>
    <lineage>
        <taxon>Bacteria</taxon>
        <taxon>Pseudomonadati</taxon>
        <taxon>Pseudomonadota</taxon>
        <taxon>Gammaproteobacteria</taxon>
        <taxon>Alteromonadales</taxon>
        <taxon>Ferrimonadaceae</taxon>
        <taxon>Ferrimonas</taxon>
    </lineage>
</organism>
<dbReference type="InterPro" id="IPR004358">
    <property type="entry name" value="Sig_transdc_His_kin-like_C"/>
</dbReference>
<accession>A0ABP9ESQ6</accession>
<keyword evidence="4" id="KW-0902">Two-component regulatory system</keyword>
<evidence type="ECO:0000313" key="9">
    <source>
        <dbReference type="Proteomes" id="UP001499988"/>
    </source>
</evidence>
<dbReference type="InterPro" id="IPR003661">
    <property type="entry name" value="HisK_dim/P_dom"/>
</dbReference>
<dbReference type="CDD" id="cd00082">
    <property type="entry name" value="HisKA"/>
    <property type="match status" value="1"/>
</dbReference>
<dbReference type="Pfam" id="PF00072">
    <property type="entry name" value="Response_reg"/>
    <property type="match status" value="1"/>
</dbReference>
<dbReference type="Pfam" id="PF00512">
    <property type="entry name" value="HisKA"/>
    <property type="match status" value="1"/>
</dbReference>
<reference evidence="9" key="1">
    <citation type="journal article" date="2019" name="Int. J. Syst. Evol. Microbiol.">
        <title>The Global Catalogue of Microorganisms (GCM) 10K type strain sequencing project: providing services to taxonomists for standard genome sequencing and annotation.</title>
        <authorList>
            <consortium name="The Broad Institute Genomics Platform"/>
            <consortium name="The Broad Institute Genome Sequencing Center for Infectious Disease"/>
            <person name="Wu L."/>
            <person name="Ma J."/>
        </authorList>
    </citation>
    <scope>NUCLEOTIDE SEQUENCE [LARGE SCALE GENOMIC DNA]</scope>
    <source>
        <strain evidence="9">JCM 18401</strain>
    </source>
</reference>
<keyword evidence="3 5" id="KW-0597">Phosphoprotein</keyword>
<dbReference type="Proteomes" id="UP001499988">
    <property type="component" value="Unassembled WGS sequence"/>
</dbReference>
<dbReference type="RefSeq" id="WP_345334516.1">
    <property type="nucleotide sequence ID" value="NZ_BAABJZ010000016.1"/>
</dbReference>
<dbReference type="SMART" id="SM00387">
    <property type="entry name" value="HATPase_c"/>
    <property type="match status" value="1"/>
</dbReference>
<dbReference type="InterPro" id="IPR036097">
    <property type="entry name" value="HisK_dim/P_sf"/>
</dbReference>
<dbReference type="CDD" id="cd17546">
    <property type="entry name" value="REC_hyHK_CKI1_RcsC-like"/>
    <property type="match status" value="1"/>
</dbReference>
<dbReference type="EMBL" id="BAABJZ010000016">
    <property type="protein sequence ID" value="GAA4880088.1"/>
    <property type="molecule type" value="Genomic_DNA"/>
</dbReference>
<dbReference type="InterPro" id="IPR001789">
    <property type="entry name" value="Sig_transdc_resp-reg_receiver"/>
</dbReference>
<dbReference type="PANTHER" id="PTHR45339:SF1">
    <property type="entry name" value="HYBRID SIGNAL TRANSDUCTION HISTIDINE KINASE J"/>
    <property type="match status" value="1"/>
</dbReference>
<dbReference type="CDD" id="cd16922">
    <property type="entry name" value="HATPase_EvgS-ArcB-TorS-like"/>
    <property type="match status" value="1"/>
</dbReference>
<evidence type="ECO:0000256" key="5">
    <source>
        <dbReference type="PROSITE-ProRule" id="PRU00169"/>
    </source>
</evidence>
<feature type="domain" description="Histidine kinase" evidence="6">
    <location>
        <begin position="213"/>
        <end position="428"/>
    </location>
</feature>
<name>A0ABP9ESQ6_9GAMM</name>
<dbReference type="PROSITE" id="PS50109">
    <property type="entry name" value="HIS_KIN"/>
    <property type="match status" value="1"/>
</dbReference>